<evidence type="ECO:0000256" key="2">
    <source>
        <dbReference type="SAM" id="Phobius"/>
    </source>
</evidence>
<feature type="transmembrane region" description="Helical" evidence="2">
    <location>
        <begin position="49"/>
        <end position="68"/>
    </location>
</feature>
<proteinExistence type="predicted"/>
<gene>
    <name evidence="3" type="primary">yhaI</name>
    <name evidence="3" type="ORF">THS5294_00974</name>
</gene>
<protein>
    <submittedName>
        <fullName evidence="3">Inner membrane protein YhaI</fullName>
    </submittedName>
</protein>
<feature type="transmembrane region" description="Helical" evidence="2">
    <location>
        <begin position="75"/>
        <end position="96"/>
    </location>
</feature>
<dbReference type="InterPro" id="IPR008523">
    <property type="entry name" value="DUF805"/>
</dbReference>
<keyword evidence="2" id="KW-0812">Transmembrane</keyword>
<evidence type="ECO:0000313" key="4">
    <source>
        <dbReference type="Proteomes" id="UP000051298"/>
    </source>
</evidence>
<dbReference type="EMBL" id="CYRX01000011">
    <property type="protein sequence ID" value="CUH59687.1"/>
    <property type="molecule type" value="Genomic_DNA"/>
</dbReference>
<evidence type="ECO:0000313" key="3">
    <source>
        <dbReference type="EMBL" id="CUH59687.1"/>
    </source>
</evidence>
<organism evidence="3 4">
    <name type="scientific">Thalassobacter stenotrophicus</name>
    <dbReference type="NCBI Taxonomy" id="266809"/>
    <lineage>
        <taxon>Bacteria</taxon>
        <taxon>Pseudomonadati</taxon>
        <taxon>Pseudomonadota</taxon>
        <taxon>Alphaproteobacteria</taxon>
        <taxon>Rhodobacterales</taxon>
        <taxon>Roseobacteraceae</taxon>
        <taxon>Thalassobacter</taxon>
    </lineage>
</organism>
<dbReference type="AlphaFoldDB" id="A0A0P1EXZ4"/>
<dbReference type="RefSeq" id="WP_072936693.1">
    <property type="nucleotide sequence ID" value="NZ_CYRX01000011.1"/>
</dbReference>
<evidence type="ECO:0000256" key="1">
    <source>
        <dbReference type="SAM" id="MobiDB-lite"/>
    </source>
</evidence>
<feature type="region of interest" description="Disordered" evidence="1">
    <location>
        <begin position="99"/>
        <end position="147"/>
    </location>
</feature>
<dbReference type="PANTHER" id="PTHR34980">
    <property type="entry name" value="INNER MEMBRANE PROTEIN-RELATED-RELATED"/>
    <property type="match status" value="1"/>
</dbReference>
<name>A0A0P1EXZ4_9RHOB</name>
<dbReference type="Pfam" id="PF05656">
    <property type="entry name" value="DUF805"/>
    <property type="match status" value="1"/>
</dbReference>
<dbReference type="PANTHER" id="PTHR34980:SF2">
    <property type="entry name" value="INNER MEMBRANE PROTEIN YHAH-RELATED"/>
    <property type="match status" value="1"/>
</dbReference>
<reference evidence="3 4" key="1">
    <citation type="submission" date="2015-09" db="EMBL/GenBank/DDBJ databases">
        <authorList>
            <consortium name="Swine Surveillance"/>
        </authorList>
    </citation>
    <scope>NUCLEOTIDE SEQUENCE [LARGE SCALE GENOMIC DNA]</scope>
    <source>
        <strain evidence="3 4">CECT 5294</strain>
    </source>
</reference>
<keyword evidence="2" id="KW-1133">Transmembrane helix</keyword>
<keyword evidence="2" id="KW-0472">Membrane</keyword>
<accession>A0A0P1EXZ4</accession>
<dbReference type="Proteomes" id="UP000051298">
    <property type="component" value="Unassembled WGS sequence"/>
</dbReference>
<feature type="transmembrane region" description="Helical" evidence="2">
    <location>
        <begin position="26"/>
        <end position="43"/>
    </location>
</feature>
<dbReference type="GO" id="GO:0005886">
    <property type="term" value="C:plasma membrane"/>
    <property type="evidence" value="ECO:0007669"/>
    <property type="project" value="TreeGrafter"/>
</dbReference>
<sequence>MDFVTAVKTCLTKYADFQGRARRSEYWWFFLFNIGIGLVTALISDGLNVLWSLAMLLPSLAVGVRRLHDRDMRGWWILLVLVPFIGGLALLIILALKGTDGPNRFGRDPISGEQAPTMRDRGAPSEFDNVMDDSYRKSRIPRSGDDS</sequence>